<evidence type="ECO:0000256" key="8">
    <source>
        <dbReference type="SAM" id="Phobius"/>
    </source>
</evidence>
<sequence length="372" mass="42597">MNLNYTEPTNQTISLELHFPVRITFLVYSILLILFGCSGNVMLLTTLVYKQRRQQVPTRFHRSVSSQSSTGGTMPRYLRPGRGYFTSTADYLLFLVTLCEFCCIWVVVLRYTVHLALGYDLRTRFKHGCVIQKFLTSFFTHVFVALLCVFLAQRAFSMRCPLLARKVITRFRLNCCLASILVFISLKHVPVLFIYADVKNSHTTNCATQPGRIAVTMDQVYRLFDFITHSVIGYGLMVVLNAVLYSALRKSRLSPLARNTRIINSPKPEILTDQKCNVGISRRGLAASRIILCLSISQVISSIPYFVLIELFHMLKLNWLTPRNQLAIYYVCVFILFTNYVINYFVVLAVSSRIRQTSMKMLSGLLRRTVNS</sequence>
<feature type="transmembrane region" description="Helical" evidence="8">
    <location>
        <begin position="173"/>
        <end position="195"/>
    </location>
</feature>
<organism evidence="10 11">
    <name type="scientific">Fasciolopsis buskii</name>
    <dbReference type="NCBI Taxonomy" id="27845"/>
    <lineage>
        <taxon>Eukaryota</taxon>
        <taxon>Metazoa</taxon>
        <taxon>Spiralia</taxon>
        <taxon>Lophotrochozoa</taxon>
        <taxon>Platyhelminthes</taxon>
        <taxon>Trematoda</taxon>
        <taxon>Digenea</taxon>
        <taxon>Plagiorchiida</taxon>
        <taxon>Echinostomata</taxon>
        <taxon>Echinostomatoidea</taxon>
        <taxon>Fasciolidae</taxon>
        <taxon>Fasciolopsis</taxon>
    </lineage>
</organism>
<dbReference type="Gene3D" id="1.20.1070.10">
    <property type="entry name" value="Rhodopsin 7-helix transmembrane proteins"/>
    <property type="match status" value="1"/>
</dbReference>
<feature type="domain" description="G-protein coupled receptors family 1 profile" evidence="9">
    <location>
        <begin position="39"/>
        <end position="347"/>
    </location>
</feature>
<evidence type="ECO:0000256" key="3">
    <source>
        <dbReference type="ARBA" id="ARBA00022989"/>
    </source>
</evidence>
<feature type="transmembrane region" description="Helical" evidence="8">
    <location>
        <begin position="327"/>
        <end position="351"/>
    </location>
</feature>
<dbReference type="Proteomes" id="UP000728185">
    <property type="component" value="Unassembled WGS sequence"/>
</dbReference>
<evidence type="ECO:0000256" key="1">
    <source>
        <dbReference type="ARBA" id="ARBA00004141"/>
    </source>
</evidence>
<evidence type="ECO:0000313" key="10">
    <source>
        <dbReference type="EMBL" id="KAA0189671.1"/>
    </source>
</evidence>
<keyword evidence="11" id="KW-1185">Reference proteome</keyword>
<dbReference type="GO" id="GO:0005886">
    <property type="term" value="C:plasma membrane"/>
    <property type="evidence" value="ECO:0007669"/>
    <property type="project" value="TreeGrafter"/>
</dbReference>
<feature type="transmembrane region" description="Helical" evidence="8">
    <location>
        <begin position="131"/>
        <end position="152"/>
    </location>
</feature>
<proteinExistence type="predicted"/>
<dbReference type="PROSITE" id="PS50262">
    <property type="entry name" value="G_PROTEIN_RECEP_F1_2"/>
    <property type="match status" value="1"/>
</dbReference>
<keyword evidence="4" id="KW-0297">G-protein coupled receptor</keyword>
<evidence type="ECO:0000256" key="7">
    <source>
        <dbReference type="ARBA" id="ARBA00023224"/>
    </source>
</evidence>
<dbReference type="OrthoDB" id="9990906at2759"/>
<comment type="caution">
    <text evidence="10">The sequence shown here is derived from an EMBL/GenBank/DDBJ whole genome shotgun (WGS) entry which is preliminary data.</text>
</comment>
<reference evidence="10" key="1">
    <citation type="submission" date="2019-05" db="EMBL/GenBank/DDBJ databases">
        <title>Annotation for the trematode Fasciolopsis buski.</title>
        <authorList>
            <person name="Choi Y.-J."/>
        </authorList>
    </citation>
    <scope>NUCLEOTIDE SEQUENCE</scope>
    <source>
        <strain evidence="10">HT</strain>
        <tissue evidence="10">Whole worm</tissue>
    </source>
</reference>
<accession>A0A8E0VEX0</accession>
<keyword evidence="6" id="KW-0675">Receptor</keyword>
<dbReference type="PANTHER" id="PTHR24243:SF233">
    <property type="entry name" value="THYROTROPIN-RELEASING HORMONE RECEPTOR"/>
    <property type="match status" value="1"/>
</dbReference>
<evidence type="ECO:0000256" key="2">
    <source>
        <dbReference type="ARBA" id="ARBA00022692"/>
    </source>
</evidence>
<dbReference type="AlphaFoldDB" id="A0A8E0VEX0"/>
<dbReference type="GO" id="GO:0004930">
    <property type="term" value="F:G protein-coupled receptor activity"/>
    <property type="evidence" value="ECO:0007669"/>
    <property type="project" value="UniProtKB-KW"/>
</dbReference>
<name>A0A8E0VEX0_9TREM</name>
<feature type="transmembrane region" description="Helical" evidence="8">
    <location>
        <begin position="25"/>
        <end position="49"/>
    </location>
</feature>
<dbReference type="InterPro" id="IPR017452">
    <property type="entry name" value="GPCR_Rhodpsn_7TM"/>
</dbReference>
<dbReference type="SUPFAM" id="SSF81321">
    <property type="entry name" value="Family A G protein-coupled receptor-like"/>
    <property type="match status" value="1"/>
</dbReference>
<protein>
    <recommendedName>
        <fullName evidence="9">G-protein coupled receptors family 1 profile domain-containing protein</fullName>
    </recommendedName>
</protein>
<evidence type="ECO:0000313" key="11">
    <source>
        <dbReference type="Proteomes" id="UP000728185"/>
    </source>
</evidence>
<evidence type="ECO:0000256" key="5">
    <source>
        <dbReference type="ARBA" id="ARBA00023136"/>
    </source>
</evidence>
<keyword evidence="7" id="KW-0807">Transducer</keyword>
<feature type="transmembrane region" description="Helical" evidence="8">
    <location>
        <begin position="226"/>
        <end position="248"/>
    </location>
</feature>
<feature type="transmembrane region" description="Helical" evidence="8">
    <location>
        <begin position="290"/>
        <end position="315"/>
    </location>
</feature>
<evidence type="ECO:0000256" key="4">
    <source>
        <dbReference type="ARBA" id="ARBA00023040"/>
    </source>
</evidence>
<evidence type="ECO:0000259" key="9">
    <source>
        <dbReference type="PROSITE" id="PS50262"/>
    </source>
</evidence>
<keyword evidence="2 8" id="KW-0812">Transmembrane</keyword>
<dbReference type="EMBL" id="LUCM01007595">
    <property type="protein sequence ID" value="KAA0189671.1"/>
    <property type="molecule type" value="Genomic_DNA"/>
</dbReference>
<keyword evidence="5 8" id="KW-0472">Membrane</keyword>
<comment type="subcellular location">
    <subcellularLocation>
        <location evidence="1">Membrane</location>
        <topology evidence="1">Multi-pass membrane protein</topology>
    </subcellularLocation>
</comment>
<gene>
    <name evidence="10" type="ORF">FBUS_00500</name>
</gene>
<dbReference type="PANTHER" id="PTHR24243">
    <property type="entry name" value="G-PROTEIN COUPLED RECEPTOR"/>
    <property type="match status" value="1"/>
</dbReference>
<keyword evidence="3 8" id="KW-1133">Transmembrane helix</keyword>
<feature type="transmembrane region" description="Helical" evidence="8">
    <location>
        <begin position="91"/>
        <end position="111"/>
    </location>
</feature>
<evidence type="ECO:0000256" key="6">
    <source>
        <dbReference type="ARBA" id="ARBA00023170"/>
    </source>
</evidence>